<organism evidence="6 7">
    <name type="scientific">Prymnesium parvum</name>
    <name type="common">Toxic golden alga</name>
    <dbReference type="NCBI Taxonomy" id="97485"/>
    <lineage>
        <taxon>Eukaryota</taxon>
        <taxon>Haptista</taxon>
        <taxon>Haptophyta</taxon>
        <taxon>Prymnesiophyceae</taxon>
        <taxon>Prymnesiales</taxon>
        <taxon>Prymnesiaceae</taxon>
        <taxon>Prymnesium</taxon>
    </lineage>
</organism>
<dbReference type="EMBL" id="JBGBPQ010000003">
    <property type="protein sequence ID" value="KAL1526499.1"/>
    <property type="molecule type" value="Genomic_DNA"/>
</dbReference>
<dbReference type="Pfam" id="PF00400">
    <property type="entry name" value="WD40"/>
    <property type="match status" value="5"/>
</dbReference>
<dbReference type="InterPro" id="IPR006595">
    <property type="entry name" value="CTLH_C"/>
</dbReference>
<dbReference type="AlphaFoldDB" id="A0AB34JW39"/>
<feature type="repeat" description="WD" evidence="3">
    <location>
        <begin position="341"/>
        <end position="382"/>
    </location>
</feature>
<dbReference type="Proteomes" id="UP001515480">
    <property type="component" value="Unassembled WGS sequence"/>
</dbReference>
<evidence type="ECO:0000256" key="2">
    <source>
        <dbReference type="ARBA" id="ARBA00022737"/>
    </source>
</evidence>
<feature type="region of interest" description="Disordered" evidence="4">
    <location>
        <begin position="117"/>
        <end position="143"/>
    </location>
</feature>
<dbReference type="InterPro" id="IPR001680">
    <property type="entry name" value="WD40_rpt"/>
</dbReference>
<dbReference type="CDD" id="cd00200">
    <property type="entry name" value="WD40"/>
    <property type="match status" value="1"/>
</dbReference>
<feature type="repeat" description="WD" evidence="3">
    <location>
        <begin position="383"/>
        <end position="415"/>
    </location>
</feature>
<gene>
    <name evidence="6" type="ORF">AB1Y20_015209</name>
</gene>
<dbReference type="PANTHER" id="PTHR22838:SF0">
    <property type="entry name" value="WD REPEAT-CONTAINING PROTEIN 26"/>
    <property type="match status" value="1"/>
</dbReference>
<evidence type="ECO:0000256" key="1">
    <source>
        <dbReference type="ARBA" id="ARBA00022574"/>
    </source>
</evidence>
<evidence type="ECO:0000313" key="7">
    <source>
        <dbReference type="Proteomes" id="UP001515480"/>
    </source>
</evidence>
<dbReference type="InterPro" id="IPR015943">
    <property type="entry name" value="WD40/YVTN_repeat-like_dom_sf"/>
</dbReference>
<proteinExistence type="predicted"/>
<evidence type="ECO:0000256" key="3">
    <source>
        <dbReference type="PROSITE-ProRule" id="PRU00221"/>
    </source>
</evidence>
<dbReference type="InterPro" id="IPR020472">
    <property type="entry name" value="WD40_PAC1"/>
</dbReference>
<dbReference type="Gene3D" id="2.130.10.10">
    <property type="entry name" value="YVTN repeat-like/Quinoprotein amine dehydrogenase"/>
    <property type="match status" value="1"/>
</dbReference>
<dbReference type="PROSITE" id="PS50294">
    <property type="entry name" value="WD_REPEATS_REGION"/>
    <property type="match status" value="4"/>
</dbReference>
<dbReference type="SUPFAM" id="SSF50978">
    <property type="entry name" value="WD40 repeat-like"/>
    <property type="match status" value="1"/>
</dbReference>
<dbReference type="PROSITE" id="PS50896">
    <property type="entry name" value="LISH"/>
    <property type="match status" value="1"/>
</dbReference>
<feature type="repeat" description="WD" evidence="3">
    <location>
        <begin position="559"/>
        <end position="595"/>
    </location>
</feature>
<accession>A0AB34JW39</accession>
<keyword evidence="1 3" id="KW-0853">WD repeat</keyword>
<sequence length="595" mass="66299">MPPPTTEVLPSGFLREDLVRLLTQCMQSLGYTKAAAVLEEESGIPLLMDSVASFRSGIIEGRWDDVERLIDGLEIRSEVSRVEVHFLVLRQKFLELVEAQRTDEALRCLRQQLTPLDKKRPSLPSSKAAPPTHVLPHAHTSAAASPPLKLPSIFPPGVEAPVAPTSVPDAYSLPQLSCPAASQSPLPSQLQRHGMSVAELSCYLMSKTPEELRLRAGWDGAQGESRKLLLHELQRHIPPSHLLPENRLETLLQQAISWQMSQCLWRESAGEMSSSRSLLENVSLAPDRIPRETHHVLEKHSDEVWFVKFSHNGKLLASASKDNMVMIWDVTHPEMDHAVTLQGHTDYLSFVAWSPDDRHILTCSNDRLIKLWEVASGECCHTYAKHVDAVTACAWLPDGMHFVSAGVDKNMHIWSRNGDLLQTWHGPRVNDLAVSHTGDRLVAICSERKILMCRIDLAEGGMPVLNTTGNDFITEAAPITSLSLSRDSRYLLVNVASEEIHSWDLERKVMIHRYRGQKQGRFVIRSAFGGQNEAFVASGSEDSQVYIWNRHTSMLVEVLPGHSGTVNAIAWNPMDPMMFASASDDHTVRVWGVAS</sequence>
<evidence type="ECO:0000256" key="4">
    <source>
        <dbReference type="SAM" id="MobiDB-lite"/>
    </source>
</evidence>
<keyword evidence="7" id="KW-1185">Reference proteome</keyword>
<dbReference type="PROSITE" id="PS50082">
    <property type="entry name" value="WD_REPEATS_2"/>
    <property type="match status" value="4"/>
</dbReference>
<feature type="repeat" description="WD" evidence="3">
    <location>
        <begin position="297"/>
        <end position="338"/>
    </location>
</feature>
<dbReference type="InterPro" id="IPR051350">
    <property type="entry name" value="WD_repeat-ST_regulator"/>
</dbReference>
<dbReference type="SMART" id="SM00668">
    <property type="entry name" value="CTLH"/>
    <property type="match status" value="1"/>
</dbReference>
<feature type="domain" description="CTLH" evidence="5">
    <location>
        <begin position="60"/>
        <end position="104"/>
    </location>
</feature>
<name>A0AB34JW39_PRYPA</name>
<dbReference type="PROSITE" id="PS50897">
    <property type="entry name" value="CTLH"/>
    <property type="match status" value="1"/>
</dbReference>
<comment type="caution">
    <text evidence="6">The sequence shown here is derived from an EMBL/GenBank/DDBJ whole genome shotgun (WGS) entry which is preliminary data.</text>
</comment>
<dbReference type="SMART" id="SM00320">
    <property type="entry name" value="WD40"/>
    <property type="match status" value="7"/>
</dbReference>
<evidence type="ECO:0000259" key="5">
    <source>
        <dbReference type="PROSITE" id="PS50897"/>
    </source>
</evidence>
<dbReference type="PRINTS" id="PR00320">
    <property type="entry name" value="GPROTEINBRPT"/>
</dbReference>
<protein>
    <recommendedName>
        <fullName evidence="5">CTLH domain-containing protein</fullName>
    </recommendedName>
</protein>
<dbReference type="InterPro" id="IPR019775">
    <property type="entry name" value="WD40_repeat_CS"/>
</dbReference>
<dbReference type="PANTHER" id="PTHR22838">
    <property type="entry name" value="WD REPEAT PROTEIN 26-RELATED"/>
    <property type="match status" value="1"/>
</dbReference>
<dbReference type="InterPro" id="IPR036322">
    <property type="entry name" value="WD40_repeat_dom_sf"/>
</dbReference>
<dbReference type="PROSITE" id="PS00678">
    <property type="entry name" value="WD_REPEATS_1"/>
    <property type="match status" value="2"/>
</dbReference>
<keyword evidence="2" id="KW-0677">Repeat</keyword>
<dbReference type="SMART" id="SM00667">
    <property type="entry name" value="LisH"/>
    <property type="match status" value="1"/>
</dbReference>
<dbReference type="Pfam" id="PF23627">
    <property type="entry name" value="LisH_WDR26"/>
    <property type="match status" value="1"/>
</dbReference>
<evidence type="ECO:0000313" key="6">
    <source>
        <dbReference type="EMBL" id="KAL1526499.1"/>
    </source>
</evidence>
<dbReference type="InterPro" id="IPR006594">
    <property type="entry name" value="LisH"/>
</dbReference>
<reference evidence="6 7" key="1">
    <citation type="journal article" date="2024" name="Science">
        <title>Giant polyketide synthase enzymes in the biosynthesis of giant marine polyether toxins.</title>
        <authorList>
            <person name="Fallon T.R."/>
            <person name="Shende V.V."/>
            <person name="Wierzbicki I.H."/>
            <person name="Pendleton A.L."/>
            <person name="Watervoot N.F."/>
            <person name="Auber R.P."/>
            <person name="Gonzalez D.J."/>
            <person name="Wisecaver J.H."/>
            <person name="Moore B.S."/>
        </authorList>
    </citation>
    <scope>NUCLEOTIDE SEQUENCE [LARGE SCALE GENOMIC DNA]</scope>
    <source>
        <strain evidence="6 7">12B1</strain>
    </source>
</reference>